<dbReference type="PANTHER" id="PTHR37017">
    <property type="entry name" value="AB HYDROLASE-1 DOMAIN-CONTAINING PROTEIN-RELATED"/>
    <property type="match status" value="1"/>
</dbReference>
<evidence type="ECO:0000313" key="2">
    <source>
        <dbReference type="Proteomes" id="UP000297792"/>
    </source>
</evidence>
<keyword evidence="2" id="KW-1185">Reference proteome</keyword>
<protein>
    <submittedName>
        <fullName evidence="1">Alpha/beta hydrolase</fullName>
    </submittedName>
</protein>
<dbReference type="Gene3D" id="3.40.50.1820">
    <property type="entry name" value="alpha/beta hydrolase"/>
    <property type="match status" value="1"/>
</dbReference>
<dbReference type="InterPro" id="IPR029058">
    <property type="entry name" value="AB_hydrolase_fold"/>
</dbReference>
<comment type="caution">
    <text evidence="1">The sequence shown here is derived from an EMBL/GenBank/DDBJ whole genome shotgun (WGS) entry which is preliminary data.</text>
</comment>
<name>A0A4Z0HUI3_MYCPR</name>
<sequence>MDASQHFDTEDVTMPALVLIHGGAQAADCWDLTISAIRRREPRLPIIAVDLPGRGQHPAPLSAVTLDDCVNSVIGDIAQADLDHVVIAAHSMGGMTAPGVAAELGHPRVAELVFIAAFVAPHGSSILDSLGAPLSLLAKMAVSLNRSFPLPVTAARILFWNGLSKDQIAFARNRLYPESRRVLTDVIDLRGIAERIPRTWILTLRDGALPPRRQMRCIADLGGVGTMLEIDSCHAAMIEEPDRLAQLLISRCHRYRR</sequence>
<dbReference type="AlphaFoldDB" id="A0A4Z0HUI3"/>
<dbReference type="SUPFAM" id="SSF53474">
    <property type="entry name" value="alpha/beta-Hydrolases"/>
    <property type="match status" value="1"/>
</dbReference>
<keyword evidence="1" id="KW-0378">Hydrolase</keyword>
<dbReference type="InterPro" id="IPR052897">
    <property type="entry name" value="Sec-Metab_Biosynth_Hydrolase"/>
</dbReference>
<proteinExistence type="predicted"/>
<accession>A0A4Z0HUI3</accession>
<evidence type="ECO:0000313" key="1">
    <source>
        <dbReference type="EMBL" id="TGB44120.1"/>
    </source>
</evidence>
<gene>
    <name evidence="1" type="ORF">EJD98_09620</name>
</gene>
<dbReference type="PANTHER" id="PTHR37017:SF11">
    <property type="entry name" value="ESTERASE_LIPASE_THIOESTERASE DOMAIN-CONTAINING PROTEIN"/>
    <property type="match status" value="1"/>
</dbReference>
<dbReference type="Proteomes" id="UP000297792">
    <property type="component" value="Unassembled WGS sequence"/>
</dbReference>
<dbReference type="Pfam" id="PF12697">
    <property type="entry name" value="Abhydrolase_6"/>
    <property type="match status" value="1"/>
</dbReference>
<dbReference type="EMBL" id="RWKA01000004">
    <property type="protein sequence ID" value="TGB44120.1"/>
    <property type="molecule type" value="Genomic_DNA"/>
</dbReference>
<organism evidence="1 2">
    <name type="scientific">Mycolicibacterium peregrinum</name>
    <name type="common">Mycobacterium peregrinum</name>
    <dbReference type="NCBI Taxonomy" id="43304"/>
    <lineage>
        <taxon>Bacteria</taxon>
        <taxon>Bacillati</taxon>
        <taxon>Actinomycetota</taxon>
        <taxon>Actinomycetes</taxon>
        <taxon>Mycobacteriales</taxon>
        <taxon>Mycobacteriaceae</taxon>
        <taxon>Mycolicibacterium</taxon>
    </lineage>
</organism>
<reference evidence="1 2" key="1">
    <citation type="submission" date="2018-12" db="EMBL/GenBank/DDBJ databases">
        <title>Draft genome sequences of Mycolicibacterium peregrinum isolated from a pig with lymphadenitis and from soil on the same Japanese pig farm.</title>
        <authorList>
            <person name="Komatsu T."/>
            <person name="Ohya K."/>
            <person name="Sawai K."/>
            <person name="Odoi J.O."/>
            <person name="Otsu K."/>
            <person name="Ota A."/>
            <person name="Ito T."/>
            <person name="Kawai M."/>
            <person name="Maruyama F."/>
        </authorList>
    </citation>
    <scope>NUCLEOTIDE SEQUENCE [LARGE SCALE GENOMIC DNA]</scope>
    <source>
        <strain evidence="1 2">138</strain>
    </source>
</reference>
<dbReference type="InterPro" id="IPR000073">
    <property type="entry name" value="AB_hydrolase_1"/>
</dbReference>
<dbReference type="GO" id="GO:0016787">
    <property type="term" value="F:hydrolase activity"/>
    <property type="evidence" value="ECO:0007669"/>
    <property type="project" value="UniProtKB-KW"/>
</dbReference>